<accession>A0A0C2X9T4</accession>
<feature type="compositionally biased region" description="Polar residues" evidence="1">
    <location>
        <begin position="32"/>
        <end position="46"/>
    </location>
</feature>
<feature type="domain" description="SUZ-C" evidence="3">
    <location>
        <begin position="56"/>
        <end position="105"/>
    </location>
</feature>
<feature type="compositionally biased region" description="Low complexity" evidence="1">
    <location>
        <begin position="70"/>
        <end position="83"/>
    </location>
</feature>
<feature type="compositionally biased region" description="Basic and acidic residues" evidence="1">
    <location>
        <begin position="85"/>
        <end position="110"/>
    </location>
</feature>
<feature type="region of interest" description="Disordered" evidence="1">
    <location>
        <begin position="26"/>
        <end position="123"/>
    </location>
</feature>
<evidence type="ECO:0000313" key="4">
    <source>
        <dbReference type="EMBL" id="KIL66066.1"/>
    </source>
</evidence>
<gene>
    <name evidence="4" type="ORF">M378DRAFT_161291</name>
</gene>
<protein>
    <submittedName>
        <fullName evidence="4">Uncharacterized protein</fullName>
    </submittedName>
</protein>
<dbReference type="Pfam" id="PF12752">
    <property type="entry name" value="SUZ"/>
    <property type="match status" value="1"/>
</dbReference>
<dbReference type="InParanoid" id="A0A0C2X9T4"/>
<evidence type="ECO:0000259" key="3">
    <source>
        <dbReference type="PROSITE" id="PS51938"/>
    </source>
</evidence>
<dbReference type="Proteomes" id="UP000054549">
    <property type="component" value="Unassembled WGS sequence"/>
</dbReference>
<dbReference type="STRING" id="946122.A0A0C2X9T4"/>
<dbReference type="InterPro" id="IPR024771">
    <property type="entry name" value="SUZ"/>
</dbReference>
<evidence type="ECO:0000259" key="2">
    <source>
        <dbReference type="PROSITE" id="PS51673"/>
    </source>
</evidence>
<reference evidence="4 5" key="1">
    <citation type="submission" date="2014-04" db="EMBL/GenBank/DDBJ databases">
        <title>Evolutionary Origins and Diversification of the Mycorrhizal Mutualists.</title>
        <authorList>
            <consortium name="DOE Joint Genome Institute"/>
            <consortium name="Mycorrhizal Genomics Consortium"/>
            <person name="Kohler A."/>
            <person name="Kuo A."/>
            <person name="Nagy L.G."/>
            <person name="Floudas D."/>
            <person name="Copeland A."/>
            <person name="Barry K.W."/>
            <person name="Cichocki N."/>
            <person name="Veneault-Fourrey C."/>
            <person name="LaButti K."/>
            <person name="Lindquist E.A."/>
            <person name="Lipzen A."/>
            <person name="Lundell T."/>
            <person name="Morin E."/>
            <person name="Murat C."/>
            <person name="Riley R."/>
            <person name="Ohm R."/>
            <person name="Sun H."/>
            <person name="Tunlid A."/>
            <person name="Henrissat B."/>
            <person name="Grigoriev I.V."/>
            <person name="Hibbett D.S."/>
            <person name="Martin F."/>
        </authorList>
    </citation>
    <scope>NUCLEOTIDE SEQUENCE [LARGE SCALE GENOMIC DNA]</scope>
    <source>
        <strain evidence="4 5">Koide BX008</strain>
    </source>
</reference>
<sequence>MPTIISSSASSVTSVPPPAALQQSLRILKRPSPSSASPTPGQSTPDASADLKQREARYQAARDRIFGADSPTQTASNSTQSATRVVREPRGPDEGQDRRGFVQRRRDDKPIPSSSSSAQSGKQ</sequence>
<feature type="compositionally biased region" description="Basic and acidic residues" evidence="1">
    <location>
        <begin position="49"/>
        <end position="66"/>
    </location>
</feature>
<dbReference type="PROSITE" id="PS51938">
    <property type="entry name" value="SUZ_C"/>
    <property type="match status" value="1"/>
</dbReference>
<dbReference type="InterPro" id="IPR024642">
    <property type="entry name" value="SUZ-C"/>
</dbReference>
<proteinExistence type="predicted"/>
<dbReference type="PROSITE" id="PS51673">
    <property type="entry name" value="SUZ"/>
    <property type="match status" value="1"/>
</dbReference>
<dbReference type="AlphaFoldDB" id="A0A0C2X9T4"/>
<name>A0A0C2X9T4_AMAMK</name>
<dbReference type="OrthoDB" id="5373615at2759"/>
<organism evidence="4 5">
    <name type="scientific">Amanita muscaria (strain Koide BX008)</name>
    <dbReference type="NCBI Taxonomy" id="946122"/>
    <lineage>
        <taxon>Eukaryota</taxon>
        <taxon>Fungi</taxon>
        <taxon>Dikarya</taxon>
        <taxon>Basidiomycota</taxon>
        <taxon>Agaricomycotina</taxon>
        <taxon>Agaricomycetes</taxon>
        <taxon>Agaricomycetidae</taxon>
        <taxon>Agaricales</taxon>
        <taxon>Pluteineae</taxon>
        <taxon>Amanitaceae</taxon>
        <taxon>Amanita</taxon>
    </lineage>
</organism>
<dbReference type="HOGENOM" id="CLU_1815813_0_0_1"/>
<keyword evidence="5" id="KW-1185">Reference proteome</keyword>
<feature type="domain" description="SUZ" evidence="2">
    <location>
        <begin position="1"/>
        <end position="70"/>
    </location>
</feature>
<evidence type="ECO:0000256" key="1">
    <source>
        <dbReference type="SAM" id="MobiDB-lite"/>
    </source>
</evidence>
<dbReference type="EMBL" id="KN818238">
    <property type="protein sequence ID" value="KIL66066.1"/>
    <property type="molecule type" value="Genomic_DNA"/>
</dbReference>
<evidence type="ECO:0000313" key="5">
    <source>
        <dbReference type="Proteomes" id="UP000054549"/>
    </source>
</evidence>